<organism evidence="1 2">
    <name type="scientific">Nephila pilipes</name>
    <name type="common">Giant wood spider</name>
    <name type="synonym">Nephila maculata</name>
    <dbReference type="NCBI Taxonomy" id="299642"/>
    <lineage>
        <taxon>Eukaryota</taxon>
        <taxon>Metazoa</taxon>
        <taxon>Ecdysozoa</taxon>
        <taxon>Arthropoda</taxon>
        <taxon>Chelicerata</taxon>
        <taxon>Arachnida</taxon>
        <taxon>Araneae</taxon>
        <taxon>Araneomorphae</taxon>
        <taxon>Entelegynae</taxon>
        <taxon>Araneoidea</taxon>
        <taxon>Nephilidae</taxon>
        <taxon>Nephila</taxon>
    </lineage>
</organism>
<keyword evidence="2" id="KW-1185">Reference proteome</keyword>
<reference evidence="1" key="1">
    <citation type="submission" date="2020-08" db="EMBL/GenBank/DDBJ databases">
        <title>Multicomponent nature underlies the extraordinary mechanical properties of spider dragline silk.</title>
        <authorList>
            <person name="Kono N."/>
            <person name="Nakamura H."/>
            <person name="Mori M."/>
            <person name="Yoshida Y."/>
            <person name="Ohtoshi R."/>
            <person name="Malay A.D."/>
            <person name="Moran D.A.P."/>
            <person name="Tomita M."/>
            <person name="Numata K."/>
            <person name="Arakawa K."/>
        </authorList>
    </citation>
    <scope>NUCLEOTIDE SEQUENCE</scope>
</reference>
<evidence type="ECO:0000313" key="1">
    <source>
        <dbReference type="EMBL" id="GFS85318.1"/>
    </source>
</evidence>
<protein>
    <submittedName>
        <fullName evidence="1">Uncharacterized protein</fullName>
    </submittedName>
</protein>
<dbReference type="EMBL" id="BMAW01003741">
    <property type="protein sequence ID" value="GFS85318.1"/>
    <property type="molecule type" value="Genomic_DNA"/>
</dbReference>
<evidence type="ECO:0000313" key="2">
    <source>
        <dbReference type="Proteomes" id="UP000887013"/>
    </source>
</evidence>
<sequence>MIRLTASSTLYAAIYMSLYPKDLDWRRNGVKPFVFSTFSSFYFCAFPQTISSGWRKGVMSTGVDTRVMSIGGQVNYGEISSNYVNKDDHFHFFFCVRGEF</sequence>
<dbReference type="Proteomes" id="UP000887013">
    <property type="component" value="Unassembled WGS sequence"/>
</dbReference>
<comment type="caution">
    <text evidence="1">The sequence shown here is derived from an EMBL/GenBank/DDBJ whole genome shotgun (WGS) entry which is preliminary data.</text>
</comment>
<name>A0A8X6MZ85_NEPPI</name>
<proteinExistence type="predicted"/>
<accession>A0A8X6MZ85</accession>
<gene>
    <name evidence="1" type="ORF">NPIL_308131</name>
</gene>
<dbReference type="AlphaFoldDB" id="A0A8X6MZ85"/>